<feature type="transmembrane region" description="Helical" evidence="8">
    <location>
        <begin position="154"/>
        <end position="174"/>
    </location>
</feature>
<feature type="transmembrane region" description="Helical" evidence="8">
    <location>
        <begin position="418"/>
        <end position="444"/>
    </location>
</feature>
<feature type="transmembrane region" description="Helical" evidence="8">
    <location>
        <begin position="456"/>
        <end position="475"/>
    </location>
</feature>
<dbReference type="RefSeq" id="WP_084068844.1">
    <property type="nucleotide sequence ID" value="NZ_FWXY01000009.1"/>
</dbReference>
<feature type="transmembrane region" description="Helical" evidence="8">
    <location>
        <begin position="358"/>
        <end position="383"/>
    </location>
</feature>
<keyword evidence="4" id="KW-1003">Cell membrane</keyword>
<comment type="subcellular location">
    <subcellularLocation>
        <location evidence="1">Cell membrane</location>
        <topology evidence="1">Multi-pass membrane protein</topology>
    </subcellularLocation>
</comment>
<keyword evidence="5 8" id="KW-0812">Transmembrane</keyword>
<evidence type="ECO:0000256" key="8">
    <source>
        <dbReference type="SAM" id="Phobius"/>
    </source>
</evidence>
<feature type="transmembrane region" description="Helical" evidence="8">
    <location>
        <begin position="328"/>
        <end position="346"/>
    </location>
</feature>
<sequence>MVKNGSGKLTKKHPLGLKINPPIFWISSIIIIGSMIIEIVCDQTIAHVFSYLRLWVCEYTGWFFVLVVNVILFYIIYLFFSRYGKLKLGGRESKPEFNFFEWFSMIFCAGIGIGLVFFGTAEPLFHYINPPPMGVTAKSVEAANLAMALTFFHWGLHGWALYCLVGLGLGFFAFSKKLPLTVSSVFYPIIGKKIYGPMGKAIDIFACVATLFGLATSLAMAVSQINGGVNYILGTPITPTVQIALVIIITACVIISVIGGVYSGIKRLSIITIVLAFFLMAFVFITGPTAFILNAIPQNLGNYFNRFWEISLFTETFAGSHWQNSWTIFYWAWWITWAPFAGMFIARISKGRTIKEFIFGVLLAPTLLAFLWFTVFGTSALYMEMFLDAGLSRVMDKEISTVIFTFFQNLRLSGITSITGIILAALFFITSSNSATLVLSIMTAGGKTNPPNAQRIFWASIQGLVAIALMLHGGLECLQSATLVAGLPLTVILLAMLFSLKKGLREEYGQQPLG</sequence>
<protein>
    <submittedName>
        <fullName evidence="9">Choline/glycine/proline betaine transport protein</fullName>
    </submittedName>
</protein>
<gene>
    <name evidence="9" type="ORF">SAMN02746065_10954</name>
</gene>
<keyword evidence="6 8" id="KW-1133">Transmembrane helix</keyword>
<keyword evidence="7 8" id="KW-0472">Membrane</keyword>
<evidence type="ECO:0000256" key="1">
    <source>
        <dbReference type="ARBA" id="ARBA00004651"/>
    </source>
</evidence>
<dbReference type="PROSITE" id="PS01303">
    <property type="entry name" value="BCCT"/>
    <property type="match status" value="1"/>
</dbReference>
<reference evidence="9 10" key="1">
    <citation type="submission" date="2017-04" db="EMBL/GenBank/DDBJ databases">
        <authorList>
            <person name="Afonso C.L."/>
            <person name="Miller P.J."/>
            <person name="Scott M.A."/>
            <person name="Spackman E."/>
            <person name="Goraichik I."/>
            <person name="Dimitrov K.M."/>
            <person name="Suarez D.L."/>
            <person name="Swayne D.E."/>
        </authorList>
    </citation>
    <scope>NUCLEOTIDE SEQUENCE [LARGE SCALE GENOMIC DNA]</scope>
    <source>
        <strain evidence="9 10">DSM 3385</strain>
    </source>
</reference>
<dbReference type="Pfam" id="PF02028">
    <property type="entry name" value="BCCT"/>
    <property type="match status" value="1"/>
</dbReference>
<evidence type="ECO:0000256" key="2">
    <source>
        <dbReference type="ARBA" id="ARBA00005658"/>
    </source>
</evidence>
<evidence type="ECO:0000256" key="5">
    <source>
        <dbReference type="ARBA" id="ARBA00022692"/>
    </source>
</evidence>
<dbReference type="GO" id="GO:0022857">
    <property type="term" value="F:transmembrane transporter activity"/>
    <property type="evidence" value="ECO:0007669"/>
    <property type="project" value="InterPro"/>
</dbReference>
<feature type="transmembrane region" description="Helical" evidence="8">
    <location>
        <begin position="270"/>
        <end position="296"/>
    </location>
</feature>
<dbReference type="PANTHER" id="PTHR30047:SF7">
    <property type="entry name" value="HIGH-AFFINITY CHOLINE TRANSPORT PROTEIN"/>
    <property type="match status" value="1"/>
</dbReference>
<feature type="transmembrane region" description="Helical" evidence="8">
    <location>
        <begin position="100"/>
        <end position="121"/>
    </location>
</feature>
<evidence type="ECO:0000313" key="9">
    <source>
        <dbReference type="EMBL" id="SMC75238.1"/>
    </source>
</evidence>
<evidence type="ECO:0000256" key="7">
    <source>
        <dbReference type="ARBA" id="ARBA00023136"/>
    </source>
</evidence>
<evidence type="ECO:0000256" key="3">
    <source>
        <dbReference type="ARBA" id="ARBA00022448"/>
    </source>
</evidence>
<dbReference type="Proteomes" id="UP000192418">
    <property type="component" value="Unassembled WGS sequence"/>
</dbReference>
<accession>A0A1W2BRQ5</accession>
<dbReference type="InterPro" id="IPR000060">
    <property type="entry name" value="BCCT_transptr"/>
</dbReference>
<organism evidence="9 10">
    <name type="scientific">Desulfocicer vacuolatum DSM 3385</name>
    <dbReference type="NCBI Taxonomy" id="1121400"/>
    <lineage>
        <taxon>Bacteria</taxon>
        <taxon>Pseudomonadati</taxon>
        <taxon>Thermodesulfobacteriota</taxon>
        <taxon>Desulfobacteria</taxon>
        <taxon>Desulfobacterales</taxon>
        <taxon>Desulfobacteraceae</taxon>
        <taxon>Desulfocicer</taxon>
    </lineage>
</organism>
<evidence type="ECO:0000256" key="6">
    <source>
        <dbReference type="ARBA" id="ARBA00022989"/>
    </source>
</evidence>
<evidence type="ECO:0000313" key="10">
    <source>
        <dbReference type="Proteomes" id="UP000192418"/>
    </source>
</evidence>
<dbReference type="NCBIfam" id="TIGR00842">
    <property type="entry name" value="bcct"/>
    <property type="match status" value="1"/>
</dbReference>
<proteinExistence type="inferred from homology"/>
<name>A0A1W2BRQ5_9BACT</name>
<keyword evidence="3" id="KW-0813">Transport</keyword>
<dbReference type="GO" id="GO:0005886">
    <property type="term" value="C:plasma membrane"/>
    <property type="evidence" value="ECO:0007669"/>
    <property type="project" value="UniProtKB-SubCell"/>
</dbReference>
<feature type="transmembrane region" description="Helical" evidence="8">
    <location>
        <begin position="21"/>
        <end position="40"/>
    </location>
</feature>
<dbReference type="AlphaFoldDB" id="A0A1W2BRQ5"/>
<feature type="transmembrane region" description="Helical" evidence="8">
    <location>
        <begin position="481"/>
        <end position="500"/>
    </location>
</feature>
<dbReference type="OrthoDB" id="9775735at2"/>
<keyword evidence="10" id="KW-1185">Reference proteome</keyword>
<feature type="transmembrane region" description="Helical" evidence="8">
    <location>
        <begin position="201"/>
        <end position="223"/>
    </location>
</feature>
<feature type="transmembrane region" description="Helical" evidence="8">
    <location>
        <begin position="60"/>
        <end position="80"/>
    </location>
</feature>
<dbReference type="EMBL" id="FWXY01000009">
    <property type="protein sequence ID" value="SMC75238.1"/>
    <property type="molecule type" value="Genomic_DNA"/>
</dbReference>
<comment type="similarity">
    <text evidence="2">Belongs to the BCCT transporter (TC 2.A.15) family.</text>
</comment>
<feature type="transmembrane region" description="Helical" evidence="8">
    <location>
        <begin position="243"/>
        <end position="263"/>
    </location>
</feature>
<dbReference type="InterPro" id="IPR018093">
    <property type="entry name" value="BCCT_CS"/>
</dbReference>
<evidence type="ECO:0000256" key="4">
    <source>
        <dbReference type="ARBA" id="ARBA00022475"/>
    </source>
</evidence>
<dbReference type="PANTHER" id="PTHR30047">
    <property type="entry name" value="HIGH-AFFINITY CHOLINE TRANSPORT PROTEIN-RELATED"/>
    <property type="match status" value="1"/>
</dbReference>